<dbReference type="GO" id="GO:0008017">
    <property type="term" value="F:microtubule binding"/>
    <property type="evidence" value="ECO:0007669"/>
    <property type="project" value="InterPro"/>
</dbReference>
<dbReference type="GO" id="GO:0036064">
    <property type="term" value="C:ciliary basal body"/>
    <property type="evidence" value="ECO:0007669"/>
    <property type="project" value="TreeGrafter"/>
</dbReference>
<evidence type="ECO:0000256" key="1">
    <source>
        <dbReference type="ARBA" id="ARBA00008738"/>
    </source>
</evidence>
<feature type="non-terminal residue" evidence="3">
    <location>
        <position position="450"/>
    </location>
</feature>
<dbReference type="PANTHER" id="PTHR31516">
    <property type="entry name" value="STABILIZER OF AXONEMAL MICROTUBULES 2"/>
    <property type="match status" value="1"/>
</dbReference>
<organism evidence="3 4">
    <name type="scientific">Malurus elegans</name>
    <name type="common">Red-winged fairywren</name>
    <dbReference type="NCBI Taxonomy" id="720584"/>
    <lineage>
        <taxon>Eukaryota</taxon>
        <taxon>Metazoa</taxon>
        <taxon>Chordata</taxon>
        <taxon>Craniata</taxon>
        <taxon>Vertebrata</taxon>
        <taxon>Euteleostomi</taxon>
        <taxon>Archelosauria</taxon>
        <taxon>Archosauria</taxon>
        <taxon>Dinosauria</taxon>
        <taxon>Saurischia</taxon>
        <taxon>Theropoda</taxon>
        <taxon>Coelurosauria</taxon>
        <taxon>Aves</taxon>
        <taxon>Neognathae</taxon>
        <taxon>Neoaves</taxon>
        <taxon>Telluraves</taxon>
        <taxon>Australaves</taxon>
        <taxon>Passeriformes</taxon>
        <taxon>Meliphagoidea</taxon>
        <taxon>Maluridae</taxon>
        <taxon>Malurus</taxon>
    </lineage>
</organism>
<dbReference type="Pfam" id="PF05217">
    <property type="entry name" value="SAXO1-2"/>
    <property type="match status" value="1"/>
</dbReference>
<feature type="region of interest" description="Disordered" evidence="2">
    <location>
        <begin position="229"/>
        <end position="248"/>
    </location>
</feature>
<dbReference type="Proteomes" id="UP000564407">
    <property type="component" value="Unassembled WGS sequence"/>
</dbReference>
<evidence type="ECO:0000313" key="3">
    <source>
        <dbReference type="EMBL" id="NWV70053.1"/>
    </source>
</evidence>
<evidence type="ECO:0000313" key="4">
    <source>
        <dbReference type="Proteomes" id="UP000564407"/>
    </source>
</evidence>
<dbReference type="EMBL" id="VZRP01019243">
    <property type="protein sequence ID" value="NWV70053.1"/>
    <property type="molecule type" value="Genomic_DNA"/>
</dbReference>
<sequence length="450" mass="50879">RHRCCHRTTRIYDAGAQPYHKTEYGEKYPGYGSVCPPESCRPPPQLRPDHGTMNSTSTFKSDYIPHEVKLPSRTQPEYRPKSGDIDLGTVYRRDYSPHKVGPVVLARPRESRHTSGARLDTIPTYRDDYILRKGPRSESCKVERPYEPPSERFGNPSTFQDDYIPRQPNPPASCKPCEVKLATGPFDANTIHRTAYVVHDVEPMFVRPREEYKPSDQPLDALTTHRRDFKGAPGEQAQPFNPQPHKLGSDAPFRGITEFQDRYQPWLVTPPESCKPKEYVPPTEKMDLNSSNRLDYISHKAPPAAPIRPPPGRRTSAPFQGKTTMREDFQPMSPCQRGIIKNEPQIPRPTGKFSGLTTFRSHYIPHQANPAQSCKPVQTVSSGVPFKDETMYRTEYTPKKPEACPGLHPDALGYVYVNTDSQGHKYYRPVSPEHSCSSCNPVPQEVAGVS</sequence>
<protein>
    <submittedName>
        <fullName evidence="3">SAXO2 protein</fullName>
    </submittedName>
</protein>
<comment type="similarity">
    <text evidence="1">Belongs to the FAM154 family.</text>
</comment>
<accession>A0A7K6H3B6</accession>
<gene>
    <name evidence="3" type="primary">Saxo2</name>
    <name evidence="3" type="ORF">MALELE_R14510</name>
</gene>
<feature type="compositionally biased region" description="Basic and acidic residues" evidence="2">
    <location>
        <begin position="137"/>
        <end position="150"/>
    </location>
</feature>
<feature type="compositionally biased region" description="Basic and acidic residues" evidence="2">
    <location>
        <begin position="67"/>
        <end position="84"/>
    </location>
</feature>
<reference evidence="3 4" key="1">
    <citation type="submission" date="2019-09" db="EMBL/GenBank/DDBJ databases">
        <title>Bird 10,000 Genomes (B10K) Project - Family phase.</title>
        <authorList>
            <person name="Zhang G."/>
        </authorList>
    </citation>
    <scope>NUCLEOTIDE SEQUENCE [LARGE SCALE GENOMIC DNA]</scope>
    <source>
        <strain evidence="3">B10K-DU-029-44</strain>
        <tissue evidence="3">Heart</tissue>
    </source>
</reference>
<evidence type="ECO:0000256" key="2">
    <source>
        <dbReference type="SAM" id="MobiDB-lite"/>
    </source>
</evidence>
<feature type="non-terminal residue" evidence="3">
    <location>
        <position position="1"/>
    </location>
</feature>
<name>A0A7K6H3B6_9PASS</name>
<proteinExistence type="inferred from homology"/>
<dbReference type="GO" id="GO:0036126">
    <property type="term" value="C:sperm flagellum"/>
    <property type="evidence" value="ECO:0007669"/>
    <property type="project" value="TreeGrafter"/>
</dbReference>
<keyword evidence="4" id="KW-1185">Reference proteome</keyword>
<dbReference type="PANTHER" id="PTHR31516:SF17">
    <property type="entry name" value="STABILIZER OF AXONEMAL MICROTUBULES 2"/>
    <property type="match status" value="1"/>
</dbReference>
<dbReference type="AlphaFoldDB" id="A0A7K6H3B6"/>
<feature type="region of interest" description="Disordered" evidence="2">
    <location>
        <begin position="67"/>
        <end position="90"/>
    </location>
</feature>
<dbReference type="GO" id="GO:0005814">
    <property type="term" value="C:centriole"/>
    <property type="evidence" value="ECO:0007669"/>
    <property type="project" value="TreeGrafter"/>
</dbReference>
<comment type="caution">
    <text evidence="3">The sequence shown here is derived from an EMBL/GenBank/DDBJ whole genome shotgun (WGS) entry which is preliminary data.</text>
</comment>
<dbReference type="InterPro" id="IPR033336">
    <property type="entry name" value="SAXO1/2"/>
</dbReference>
<dbReference type="GO" id="GO:0005879">
    <property type="term" value="C:axonemal microtubule"/>
    <property type="evidence" value="ECO:0007669"/>
    <property type="project" value="TreeGrafter"/>
</dbReference>
<feature type="region of interest" description="Disordered" evidence="2">
    <location>
        <begin position="137"/>
        <end position="157"/>
    </location>
</feature>